<dbReference type="PANTHER" id="PTHR12184">
    <property type="entry name" value="UBIQUINOL-CYTOCHROME C REDUCTASE COMPLEX ASSEMBLY FACTOR 1 FAMILY MEMBER"/>
    <property type="match status" value="1"/>
</dbReference>
<dbReference type="Pfam" id="PF03981">
    <property type="entry name" value="Ubiq_cyt_C_chap"/>
    <property type="match status" value="1"/>
</dbReference>
<reference evidence="4 5" key="1">
    <citation type="submission" date="2018-11" db="EMBL/GenBank/DDBJ databases">
        <authorList>
            <consortium name="Pathogen Informatics"/>
        </authorList>
    </citation>
    <scope>NUCLEOTIDE SEQUENCE [LARGE SCALE GENOMIC DNA]</scope>
</reference>
<organism evidence="5 6">
    <name type="scientific">Heligmosomoides polygyrus</name>
    <name type="common">Parasitic roundworm</name>
    <dbReference type="NCBI Taxonomy" id="6339"/>
    <lineage>
        <taxon>Eukaryota</taxon>
        <taxon>Metazoa</taxon>
        <taxon>Ecdysozoa</taxon>
        <taxon>Nematoda</taxon>
        <taxon>Chromadorea</taxon>
        <taxon>Rhabditida</taxon>
        <taxon>Rhabditina</taxon>
        <taxon>Rhabditomorpha</taxon>
        <taxon>Strongyloidea</taxon>
        <taxon>Heligmosomidae</taxon>
        <taxon>Heligmosomoides</taxon>
    </lineage>
</organism>
<keyword evidence="5" id="KW-1185">Reference proteome</keyword>
<dbReference type="PANTHER" id="PTHR12184:SF1">
    <property type="entry name" value="UBIQUINOL-CYTOCHROME-C REDUCTASE COMPLEX ASSEMBLY FACTOR 1"/>
    <property type="match status" value="1"/>
</dbReference>
<name>A0A183FS29_HELPZ</name>
<feature type="region of interest" description="Disordered" evidence="2">
    <location>
        <begin position="251"/>
        <end position="274"/>
    </location>
</feature>
<feature type="domain" description="Ubiquinol-cytochrome c chaperone" evidence="3">
    <location>
        <begin position="98"/>
        <end position="238"/>
    </location>
</feature>
<sequence length="274" mass="31514">MLARSVVRRLIYVRSVASTSADPPTNRRVVPVDEVTQRLLAAPPSRLPKSLIRIRAALRNKFQKNTVDPTLKSLLDSAAAQLYYNCANNYDYDKLCDAFGLPDYMSSWYKLTLMHCWMILMRMHSSLDAQAYLRLQRSMLSTLWFDIDARLKIVGEELKQSLSSQTDLKHMHGLHLQTFLEYDEGFLSNDAMFAAAIWRCLYVGRRCDPIHVLRVIAYIRSTIAWLDTLDLNDIMVDVIKEWKQLKPRDAVLDSRPEASIEESEGLRKAKAQST</sequence>
<evidence type="ECO:0000313" key="6">
    <source>
        <dbReference type="WBParaSite" id="HPBE_0001069901-mRNA-1"/>
    </source>
</evidence>
<dbReference type="EMBL" id="UZAH01026849">
    <property type="protein sequence ID" value="VDO86039.1"/>
    <property type="molecule type" value="Genomic_DNA"/>
</dbReference>
<accession>A0A3P7Z796</accession>
<comment type="similarity">
    <text evidence="1">Belongs to the CBP3 family.</text>
</comment>
<dbReference type="InterPro" id="IPR021150">
    <property type="entry name" value="Ubiq_cyt_c_chap"/>
</dbReference>
<evidence type="ECO:0000259" key="3">
    <source>
        <dbReference type="Pfam" id="PF03981"/>
    </source>
</evidence>
<evidence type="ECO:0000256" key="1">
    <source>
        <dbReference type="ARBA" id="ARBA00006407"/>
    </source>
</evidence>
<dbReference type="Proteomes" id="UP000050761">
    <property type="component" value="Unassembled WGS sequence"/>
</dbReference>
<evidence type="ECO:0000313" key="5">
    <source>
        <dbReference type="Proteomes" id="UP000050761"/>
    </source>
</evidence>
<dbReference type="WBParaSite" id="HPBE_0001069901-mRNA-1">
    <property type="protein sequence ID" value="HPBE_0001069901-mRNA-1"/>
    <property type="gene ID" value="HPBE_0001069901"/>
</dbReference>
<evidence type="ECO:0000313" key="4">
    <source>
        <dbReference type="EMBL" id="VDO86039.1"/>
    </source>
</evidence>
<dbReference type="GO" id="GO:0005739">
    <property type="term" value="C:mitochondrion"/>
    <property type="evidence" value="ECO:0007669"/>
    <property type="project" value="TreeGrafter"/>
</dbReference>
<accession>A0A183FS29</accession>
<protein>
    <submittedName>
        <fullName evidence="6">Ubiq_cyt_C_chap domain-containing protein</fullName>
    </submittedName>
</protein>
<evidence type="ECO:0000256" key="2">
    <source>
        <dbReference type="SAM" id="MobiDB-lite"/>
    </source>
</evidence>
<dbReference type="InterPro" id="IPR007129">
    <property type="entry name" value="Ubiqinol_cyt_c_chaperone_CPB3"/>
</dbReference>
<proteinExistence type="inferred from homology"/>
<dbReference type="GO" id="GO:0034551">
    <property type="term" value="P:mitochondrial respiratory chain complex III assembly"/>
    <property type="evidence" value="ECO:0007669"/>
    <property type="project" value="TreeGrafter"/>
</dbReference>
<dbReference type="AlphaFoldDB" id="A0A183FS29"/>
<dbReference type="OrthoDB" id="4007at2759"/>
<gene>
    <name evidence="4" type="ORF">HPBE_LOCUS10700</name>
</gene>
<reference evidence="6" key="2">
    <citation type="submission" date="2019-09" db="UniProtKB">
        <authorList>
            <consortium name="WormBaseParasite"/>
        </authorList>
    </citation>
    <scope>IDENTIFICATION</scope>
</reference>